<proteinExistence type="predicted"/>
<evidence type="ECO:0000313" key="2">
    <source>
        <dbReference type="EMBL" id="QVT80740.1"/>
    </source>
</evidence>
<dbReference type="Proteomes" id="UP000679307">
    <property type="component" value="Chromosome"/>
</dbReference>
<keyword evidence="2" id="KW-0808">Transferase</keyword>
<dbReference type="InterPro" id="IPR002575">
    <property type="entry name" value="Aminoglycoside_PTrfase"/>
</dbReference>
<evidence type="ECO:0000313" key="3">
    <source>
        <dbReference type="Proteomes" id="UP000679307"/>
    </source>
</evidence>
<dbReference type="PANTHER" id="PTHR21310:SF15">
    <property type="entry name" value="AMINOGLYCOSIDE PHOSPHOTRANSFERASE DOMAIN-CONTAINING PROTEIN"/>
    <property type="match status" value="1"/>
</dbReference>
<dbReference type="Pfam" id="PF01636">
    <property type="entry name" value="APH"/>
    <property type="match status" value="1"/>
</dbReference>
<evidence type="ECO:0000259" key="1">
    <source>
        <dbReference type="Pfam" id="PF01636"/>
    </source>
</evidence>
<dbReference type="InterPro" id="IPR051678">
    <property type="entry name" value="AGP_Transferase"/>
</dbReference>
<dbReference type="GO" id="GO:0004674">
    <property type="term" value="F:protein serine/threonine kinase activity"/>
    <property type="evidence" value="ECO:0007669"/>
    <property type="project" value="UniProtKB-EC"/>
</dbReference>
<organism evidence="2 3">
    <name type="scientific">Nocardioides aquaticus</name>
    <dbReference type="NCBI Taxonomy" id="160826"/>
    <lineage>
        <taxon>Bacteria</taxon>
        <taxon>Bacillati</taxon>
        <taxon>Actinomycetota</taxon>
        <taxon>Actinomycetes</taxon>
        <taxon>Propionibacteriales</taxon>
        <taxon>Nocardioidaceae</taxon>
        <taxon>Nocardioides</taxon>
    </lineage>
</organism>
<dbReference type="EMBL" id="CP075371">
    <property type="protein sequence ID" value="QVT80740.1"/>
    <property type="molecule type" value="Genomic_DNA"/>
</dbReference>
<name>A0ABX8ELH7_9ACTN</name>
<sequence length="308" mass="32207">MTTAGTDGYTLEPLPGSWSGETFLARAGAERTVVRLYGGRSLARGPAAPEVDAAVLTLVRGLLPVPDVLEVRRADPASGSPGMLVTAFVPGVRGDLALGSAEDDEALGRLGHGLGHVAGLLACMPQPGTGPFVDGDLRVGSFGDEADVGGVVAAHLDRLHPDDGWGGDERAGLQEVAERADEVLAGVRRRSLVHSDLNPKNVLVAPGTLEVVAVLDWEFAHAGHPVTDLGNLLRHDRRPAYVDAVLAAYRDRVPVTEGGADLLDRARAADLVALVDLAARRGANPEADRAHALLLAVARRRDWHAVPG</sequence>
<dbReference type="EC" id="2.7.11.1" evidence="2"/>
<keyword evidence="2" id="KW-0418">Kinase</keyword>
<gene>
    <name evidence="2" type="primary">srkA_1</name>
    <name evidence="2" type="ORF">ENKNEFLB_03140</name>
</gene>
<reference evidence="2 3" key="1">
    <citation type="submission" date="2021-05" db="EMBL/GenBank/DDBJ databases">
        <title>Complete genome of Nocardioides aquaticus KCTC 9944T isolated from meromictic and hypersaline Ekho Lake, Antarctica.</title>
        <authorList>
            <person name="Hwang K."/>
            <person name="Kim K.M."/>
            <person name="Choe H."/>
        </authorList>
    </citation>
    <scope>NUCLEOTIDE SEQUENCE [LARGE SCALE GENOMIC DNA]</scope>
    <source>
        <strain evidence="2 3">KCTC 9944</strain>
    </source>
</reference>
<dbReference type="PANTHER" id="PTHR21310">
    <property type="entry name" value="AMINOGLYCOSIDE PHOSPHOTRANSFERASE-RELATED-RELATED"/>
    <property type="match status" value="1"/>
</dbReference>
<dbReference type="RefSeq" id="WP_246535583.1">
    <property type="nucleotide sequence ID" value="NZ_BAAAHS010000085.1"/>
</dbReference>
<feature type="domain" description="Aminoglycoside phosphotransferase" evidence="1">
    <location>
        <begin position="10"/>
        <end position="250"/>
    </location>
</feature>
<protein>
    <submittedName>
        <fullName evidence="2">Stress response kinase A</fullName>
        <ecNumber evidence="2">2.7.11.1</ecNumber>
    </submittedName>
</protein>
<keyword evidence="3" id="KW-1185">Reference proteome</keyword>
<accession>A0ABX8ELH7</accession>